<reference evidence="2 3" key="1">
    <citation type="submission" date="2017-07" db="EMBL/GenBank/DDBJ databases">
        <title>Mechanisms for carbon and nitrogen cycling indicate functional differentiation within the Candidate Phyla Radiation.</title>
        <authorList>
            <person name="Danczak R.E."/>
            <person name="Johnston M.D."/>
            <person name="Kenah C."/>
            <person name="Slattery M."/>
            <person name="Wrighton K.C."/>
            <person name="Wilkins M.J."/>
        </authorList>
    </citation>
    <scope>NUCLEOTIDE SEQUENCE [LARGE SCALE GENOMIC DNA]</scope>
    <source>
        <strain evidence="2">Licking1014_85</strain>
    </source>
</reference>
<protein>
    <submittedName>
        <fullName evidence="2">Uncharacterized protein</fullName>
    </submittedName>
</protein>
<evidence type="ECO:0000313" key="3">
    <source>
        <dbReference type="Proteomes" id="UP000315589"/>
    </source>
</evidence>
<comment type="caution">
    <text evidence="2">The sequence shown here is derived from an EMBL/GenBank/DDBJ whole genome shotgun (WGS) entry which is preliminary data.</text>
</comment>
<organism evidence="2 3">
    <name type="scientific">Candidatus Berkelbacteria bacterium Licking1014_85</name>
    <dbReference type="NCBI Taxonomy" id="2017148"/>
    <lineage>
        <taxon>Bacteria</taxon>
        <taxon>Candidatus Berkelbacteria</taxon>
    </lineage>
</organism>
<name>A0A554LGZ6_9BACT</name>
<gene>
    <name evidence="2" type="ORF">CEN91_557</name>
</gene>
<proteinExistence type="predicted"/>
<sequence length="20" mass="2633">MKIKYMDKQNKEKIERNWHL</sequence>
<evidence type="ECO:0000313" key="2">
    <source>
        <dbReference type="EMBL" id="TSC92153.1"/>
    </source>
</evidence>
<dbReference type="AlphaFoldDB" id="A0A554LGZ6"/>
<feature type="non-terminal residue" evidence="2">
    <location>
        <position position="20"/>
    </location>
</feature>
<evidence type="ECO:0000256" key="1">
    <source>
        <dbReference type="SAM" id="MobiDB-lite"/>
    </source>
</evidence>
<dbReference type="EMBL" id="VMGI01000086">
    <property type="protein sequence ID" value="TSC92153.1"/>
    <property type="molecule type" value="Genomic_DNA"/>
</dbReference>
<feature type="region of interest" description="Disordered" evidence="1">
    <location>
        <begin position="1"/>
        <end position="20"/>
    </location>
</feature>
<dbReference type="Proteomes" id="UP000315589">
    <property type="component" value="Unassembled WGS sequence"/>
</dbReference>
<accession>A0A554LGZ6</accession>